<name>A0A1G9YEF0_9BACL</name>
<evidence type="ECO:0000256" key="5">
    <source>
        <dbReference type="ARBA" id="ARBA00070406"/>
    </source>
</evidence>
<dbReference type="STRING" id="459525.SAMN04488137_3347"/>
<dbReference type="Gene3D" id="3.30.450.40">
    <property type="match status" value="1"/>
</dbReference>
<comment type="function">
    <text evidence="4">May be an activator protein for the gylABX operon.</text>
</comment>
<dbReference type="EMBL" id="FNHW01000001">
    <property type="protein sequence ID" value="SDN06855.1"/>
    <property type="molecule type" value="Genomic_DNA"/>
</dbReference>
<evidence type="ECO:0000256" key="4">
    <source>
        <dbReference type="ARBA" id="ARBA00058938"/>
    </source>
</evidence>
<feature type="domain" description="HTH iclR-type" evidence="6">
    <location>
        <begin position="10"/>
        <end position="72"/>
    </location>
</feature>
<evidence type="ECO:0000259" key="7">
    <source>
        <dbReference type="PROSITE" id="PS51078"/>
    </source>
</evidence>
<dbReference type="GO" id="GO:0003677">
    <property type="term" value="F:DNA binding"/>
    <property type="evidence" value="ECO:0007669"/>
    <property type="project" value="UniProtKB-KW"/>
</dbReference>
<dbReference type="AlphaFoldDB" id="A0A1G9YEF0"/>
<dbReference type="InterPro" id="IPR029016">
    <property type="entry name" value="GAF-like_dom_sf"/>
</dbReference>
<dbReference type="PANTHER" id="PTHR30136:SF24">
    <property type="entry name" value="HTH-TYPE TRANSCRIPTIONAL REPRESSOR ALLR"/>
    <property type="match status" value="1"/>
</dbReference>
<dbReference type="Pfam" id="PF01614">
    <property type="entry name" value="IclR_C"/>
    <property type="match status" value="1"/>
</dbReference>
<feature type="domain" description="IclR-ED" evidence="7">
    <location>
        <begin position="73"/>
        <end position="248"/>
    </location>
</feature>
<dbReference type="InterPro" id="IPR005471">
    <property type="entry name" value="Tscrpt_reg_IclR_N"/>
</dbReference>
<dbReference type="Gene3D" id="1.10.10.10">
    <property type="entry name" value="Winged helix-like DNA-binding domain superfamily/Winged helix DNA-binding domain"/>
    <property type="match status" value="1"/>
</dbReference>
<evidence type="ECO:0000313" key="8">
    <source>
        <dbReference type="EMBL" id="SDN06855.1"/>
    </source>
</evidence>
<keyword evidence="1" id="KW-0805">Transcription regulation</keyword>
<sequence length="252" mass="28125">MNDNDTGKGIRTLQRSIDILECFTYEQPELTLTEISKKIELAKSTTTRLLATLEQNGLVQKDGNTLKYRLGKKLYFWGQIAEKTIEIKETAKPFMEKLRDDTRETVTLYLLEGHQRVCVQRFGSKHSVQHIVKVGEQLPLWAGAGGKAILAFQDEDFIERELTSVPGEQGEKLINELAVIRQTHSSYSFDERGIGVSGAAAPVFNVKGEVKASIGISGPSIRFTPDIVETYQEMVKDVALEVSNELGYQGKS</sequence>
<dbReference type="PROSITE" id="PS51078">
    <property type="entry name" value="ICLR_ED"/>
    <property type="match status" value="1"/>
</dbReference>
<accession>A0A1G9YEF0</accession>
<dbReference type="SUPFAM" id="SSF55781">
    <property type="entry name" value="GAF domain-like"/>
    <property type="match status" value="1"/>
</dbReference>
<evidence type="ECO:0000256" key="3">
    <source>
        <dbReference type="ARBA" id="ARBA00023163"/>
    </source>
</evidence>
<evidence type="ECO:0000256" key="2">
    <source>
        <dbReference type="ARBA" id="ARBA00023125"/>
    </source>
</evidence>
<gene>
    <name evidence="8" type="ORF">SAMN04488137_3347</name>
</gene>
<evidence type="ECO:0000259" key="6">
    <source>
        <dbReference type="PROSITE" id="PS51077"/>
    </source>
</evidence>
<dbReference type="InterPro" id="IPR011991">
    <property type="entry name" value="ArsR-like_HTH"/>
</dbReference>
<dbReference type="SUPFAM" id="SSF46785">
    <property type="entry name" value="Winged helix' DNA-binding domain"/>
    <property type="match status" value="1"/>
</dbReference>
<evidence type="ECO:0000256" key="1">
    <source>
        <dbReference type="ARBA" id="ARBA00023015"/>
    </source>
</evidence>
<keyword evidence="3" id="KW-0804">Transcription</keyword>
<dbReference type="GO" id="GO:0045892">
    <property type="term" value="P:negative regulation of DNA-templated transcription"/>
    <property type="evidence" value="ECO:0007669"/>
    <property type="project" value="TreeGrafter"/>
</dbReference>
<dbReference type="FunFam" id="1.10.10.10:FF:000056">
    <property type="entry name" value="IclR family transcriptional regulator"/>
    <property type="match status" value="1"/>
</dbReference>
<dbReference type="Proteomes" id="UP000199544">
    <property type="component" value="Unassembled WGS sequence"/>
</dbReference>
<dbReference type="GO" id="GO:0003700">
    <property type="term" value="F:DNA-binding transcription factor activity"/>
    <property type="evidence" value="ECO:0007669"/>
    <property type="project" value="TreeGrafter"/>
</dbReference>
<dbReference type="InterPro" id="IPR036388">
    <property type="entry name" value="WH-like_DNA-bd_sf"/>
</dbReference>
<dbReference type="SMART" id="SM00346">
    <property type="entry name" value="HTH_ICLR"/>
    <property type="match status" value="1"/>
</dbReference>
<dbReference type="InterPro" id="IPR036390">
    <property type="entry name" value="WH_DNA-bd_sf"/>
</dbReference>
<evidence type="ECO:0000313" key="9">
    <source>
        <dbReference type="Proteomes" id="UP000199544"/>
    </source>
</evidence>
<dbReference type="RefSeq" id="WP_090236101.1">
    <property type="nucleotide sequence ID" value="NZ_FNHW01000001.1"/>
</dbReference>
<dbReference type="CDD" id="cd00090">
    <property type="entry name" value="HTH_ARSR"/>
    <property type="match status" value="1"/>
</dbReference>
<reference evidence="9" key="1">
    <citation type="submission" date="2016-10" db="EMBL/GenBank/DDBJ databases">
        <authorList>
            <person name="Varghese N."/>
            <person name="Submissions S."/>
        </authorList>
    </citation>
    <scope>NUCLEOTIDE SEQUENCE [LARGE SCALE GENOMIC DNA]</scope>
    <source>
        <strain evidence="9">CGMCC 1.6854</strain>
    </source>
</reference>
<dbReference type="PROSITE" id="PS51077">
    <property type="entry name" value="HTH_ICLR"/>
    <property type="match status" value="1"/>
</dbReference>
<dbReference type="InterPro" id="IPR050707">
    <property type="entry name" value="HTH_MetabolicPath_Reg"/>
</dbReference>
<dbReference type="PANTHER" id="PTHR30136">
    <property type="entry name" value="HELIX-TURN-HELIX TRANSCRIPTIONAL REGULATOR, ICLR FAMILY"/>
    <property type="match status" value="1"/>
</dbReference>
<dbReference type="OrthoDB" id="9791752at2"/>
<dbReference type="Pfam" id="PF09339">
    <property type="entry name" value="HTH_IclR"/>
    <property type="match status" value="1"/>
</dbReference>
<organism evidence="8 9">
    <name type="scientific">Fictibacillus solisalsi</name>
    <dbReference type="NCBI Taxonomy" id="459525"/>
    <lineage>
        <taxon>Bacteria</taxon>
        <taxon>Bacillati</taxon>
        <taxon>Bacillota</taxon>
        <taxon>Bacilli</taxon>
        <taxon>Bacillales</taxon>
        <taxon>Fictibacillaceae</taxon>
        <taxon>Fictibacillus</taxon>
    </lineage>
</organism>
<proteinExistence type="predicted"/>
<dbReference type="InterPro" id="IPR014757">
    <property type="entry name" value="Tscrpt_reg_IclR_C"/>
</dbReference>
<protein>
    <recommendedName>
        <fullName evidence="5">Glycerol operon regulatory protein</fullName>
    </recommendedName>
</protein>
<keyword evidence="2" id="KW-0238">DNA-binding</keyword>
<keyword evidence="9" id="KW-1185">Reference proteome</keyword>